<dbReference type="Proteomes" id="UP000234748">
    <property type="component" value="Unassembled WGS sequence"/>
</dbReference>
<dbReference type="PANTHER" id="PTHR35024">
    <property type="entry name" value="HYPOTHETICAL CYTOSOLIC PROTEIN"/>
    <property type="match status" value="1"/>
</dbReference>
<dbReference type="RefSeq" id="WP_101645686.1">
    <property type="nucleotide sequence ID" value="NZ_PGUY01000087.1"/>
</dbReference>
<gene>
    <name evidence="2" type="ORF">CUU66_22770</name>
</gene>
<organism evidence="2 3">
    <name type="scientific">Peribacillus deserti</name>
    <dbReference type="NCBI Taxonomy" id="673318"/>
    <lineage>
        <taxon>Bacteria</taxon>
        <taxon>Bacillati</taxon>
        <taxon>Bacillota</taxon>
        <taxon>Bacilli</taxon>
        <taxon>Bacillales</taxon>
        <taxon>Bacillaceae</taxon>
        <taxon>Peribacillus</taxon>
    </lineage>
</organism>
<comment type="similarity">
    <text evidence="1">Belongs to the bactofilin family.</text>
</comment>
<protein>
    <recommendedName>
        <fullName evidence="4">Cytoplasmic protein</fullName>
    </recommendedName>
</protein>
<dbReference type="AlphaFoldDB" id="A0A2N5LZV7"/>
<comment type="caution">
    <text evidence="2">The sequence shown here is derived from an EMBL/GenBank/DDBJ whole genome shotgun (WGS) entry which is preliminary data.</text>
</comment>
<evidence type="ECO:0008006" key="4">
    <source>
        <dbReference type="Google" id="ProtNLM"/>
    </source>
</evidence>
<proteinExistence type="inferred from homology"/>
<keyword evidence="3" id="KW-1185">Reference proteome</keyword>
<dbReference type="EMBL" id="PGUY01000087">
    <property type="protein sequence ID" value="PLT27642.1"/>
    <property type="molecule type" value="Genomic_DNA"/>
</dbReference>
<sequence>MKTETKYPLKINGSMTVPGGAFTEVHVNGFGRITNDFSCETYHVNGQSNVSGNIKAETVTINGKADVQGNLDVSNLKVNGKASVTGSIHAGDVEVYGHLHVEGNAASKDFISKGKTTIEGNCEADDFTSKGVIHISKMLNADSIEIKLNADSYIKEMGGEEIDIRRESVSKTLGKILTFLASPKESTLTSELIEGDEIYIEYTNAEIVRGNEVKIGPGCTIGRVEYKEELSVDPSSAIKETIQN</sequence>
<evidence type="ECO:0000313" key="2">
    <source>
        <dbReference type="EMBL" id="PLT27642.1"/>
    </source>
</evidence>
<dbReference type="Pfam" id="PF04519">
    <property type="entry name" value="Bactofilin"/>
    <property type="match status" value="1"/>
</dbReference>
<accession>A0A2N5LZV7</accession>
<dbReference type="InterPro" id="IPR007607">
    <property type="entry name" value="BacA/B"/>
</dbReference>
<evidence type="ECO:0000256" key="1">
    <source>
        <dbReference type="ARBA" id="ARBA00044755"/>
    </source>
</evidence>
<dbReference type="PANTHER" id="PTHR35024:SF4">
    <property type="entry name" value="POLYMER-FORMING CYTOSKELETAL PROTEIN"/>
    <property type="match status" value="1"/>
</dbReference>
<dbReference type="OrthoDB" id="1730007at2"/>
<name>A0A2N5LZV7_9BACI</name>
<reference evidence="2 3" key="1">
    <citation type="submission" date="2017-11" db="EMBL/GenBank/DDBJ databases">
        <title>Comparitive Functional Genomics of Dry Heat Resistant strains isolated from the Viking Spacecraft.</title>
        <authorList>
            <person name="Seuylemezian A."/>
            <person name="Cooper K."/>
            <person name="Vaishampayan P."/>
        </authorList>
    </citation>
    <scope>NUCLEOTIDE SEQUENCE [LARGE SCALE GENOMIC DNA]</scope>
    <source>
        <strain evidence="2 3">V1-29</strain>
    </source>
</reference>
<evidence type="ECO:0000313" key="3">
    <source>
        <dbReference type="Proteomes" id="UP000234748"/>
    </source>
</evidence>